<dbReference type="EMBL" id="JACXAH010000013">
    <property type="protein sequence ID" value="MBD1372705.1"/>
    <property type="molecule type" value="Genomic_DNA"/>
</dbReference>
<keyword evidence="4" id="KW-1185">Reference proteome</keyword>
<comment type="similarity">
    <text evidence="1">Belongs to the barstar family.</text>
</comment>
<accession>A0A926RTE1</accession>
<feature type="domain" description="Barstar (barnase inhibitor)" evidence="2">
    <location>
        <begin position="42"/>
        <end position="126"/>
    </location>
</feature>
<evidence type="ECO:0000313" key="4">
    <source>
        <dbReference type="Proteomes" id="UP000661691"/>
    </source>
</evidence>
<dbReference type="Pfam" id="PF01337">
    <property type="entry name" value="Barstar"/>
    <property type="match status" value="1"/>
</dbReference>
<dbReference type="Gene3D" id="3.30.370.10">
    <property type="entry name" value="Barstar-like"/>
    <property type="match status" value="1"/>
</dbReference>
<dbReference type="InterPro" id="IPR035905">
    <property type="entry name" value="Barstar-like_sf"/>
</dbReference>
<dbReference type="AlphaFoldDB" id="A0A926RTE1"/>
<dbReference type="RefSeq" id="WP_191142101.1">
    <property type="nucleotide sequence ID" value="NZ_JACXAH010000013.1"/>
</dbReference>
<gene>
    <name evidence="3" type="ORF">IC620_10090</name>
</gene>
<dbReference type="SUPFAM" id="SSF52038">
    <property type="entry name" value="Barstar-related"/>
    <property type="match status" value="1"/>
</dbReference>
<evidence type="ECO:0000313" key="3">
    <source>
        <dbReference type="EMBL" id="MBD1372705.1"/>
    </source>
</evidence>
<dbReference type="Proteomes" id="UP000661691">
    <property type="component" value="Unassembled WGS sequence"/>
</dbReference>
<evidence type="ECO:0000259" key="2">
    <source>
        <dbReference type="Pfam" id="PF01337"/>
    </source>
</evidence>
<organism evidence="3 4">
    <name type="scientific">Polycladospora coralii</name>
    <dbReference type="NCBI Taxonomy" id="2771432"/>
    <lineage>
        <taxon>Bacteria</taxon>
        <taxon>Bacillati</taxon>
        <taxon>Bacillota</taxon>
        <taxon>Bacilli</taxon>
        <taxon>Bacillales</taxon>
        <taxon>Thermoactinomycetaceae</taxon>
        <taxon>Polycladospora</taxon>
    </lineage>
</organism>
<reference evidence="3" key="1">
    <citation type="submission" date="2020-09" db="EMBL/GenBank/DDBJ databases">
        <title>A novel bacterium of genus Hazenella, isolated from South China Sea.</title>
        <authorList>
            <person name="Huang H."/>
            <person name="Mo K."/>
            <person name="Hu Y."/>
        </authorList>
    </citation>
    <scope>NUCLEOTIDE SEQUENCE</scope>
    <source>
        <strain evidence="3">IB182357</strain>
    </source>
</reference>
<dbReference type="InterPro" id="IPR000468">
    <property type="entry name" value="Barstar"/>
</dbReference>
<protein>
    <submittedName>
        <fullName evidence="3">Barstar family protein</fullName>
    </submittedName>
</protein>
<name>A0A926RTE1_9BACL</name>
<comment type="caution">
    <text evidence="3">The sequence shown here is derived from an EMBL/GenBank/DDBJ whole genome shotgun (WGS) entry which is preliminary data.</text>
</comment>
<proteinExistence type="inferred from homology"/>
<evidence type="ECO:0000256" key="1">
    <source>
        <dbReference type="ARBA" id="ARBA00006845"/>
    </source>
</evidence>
<sequence>MVKIIEQLTTLKKPYFHLLVCNESQLEQLYNKVKKEKPQTRSFYVEGLQCKTDEGFDEEFSTQLDLDITFFTNLAAFDEVINEELEWKGWNGFILFIAHFWEFLQYSKGYQSMMEVIKDAVEEWAAGRNYNPNYPTPPMPFHVVLHCEPGDEEELIKKMKDGGVEEYEVLNWEDIAQES</sequence>